<accession>M2YCQ1</accession>
<keyword evidence="6" id="KW-1185">Reference proteome</keyword>
<keyword evidence="1 2" id="KW-0238">DNA-binding</keyword>
<evidence type="ECO:0000259" key="4">
    <source>
        <dbReference type="PROSITE" id="PS50977"/>
    </source>
</evidence>
<sequence length="240" mass="26817">MNRSAVKERSRLGAAEDPQQADGRARRWNRHREQRRLELLRLSRRAVAELGPGASMAEIAAACNTSKSVFYRYFKDKEGLRRELATYVVERMAQRMRSAAAEAPSFRASIRTIVEQYLWQLENAPDVYRFVTQGTDGSSEDPVGRFAAAVADLLVEAHRRHAPTERWLEPAMARYWAAGVVGMARGAGESWSLSEPDDRSRDERPQLDEFVEIVTGWIIAGTTPPGSDAADSQTPARASP</sequence>
<evidence type="ECO:0000256" key="2">
    <source>
        <dbReference type="PROSITE-ProRule" id="PRU00335"/>
    </source>
</evidence>
<dbReference type="PANTHER" id="PTHR30055">
    <property type="entry name" value="HTH-TYPE TRANSCRIPTIONAL REGULATOR RUTR"/>
    <property type="match status" value="1"/>
</dbReference>
<dbReference type="InterPro" id="IPR009057">
    <property type="entry name" value="Homeodomain-like_sf"/>
</dbReference>
<organism evidence="5 6">
    <name type="scientific">Kocuria palustris PEL</name>
    <dbReference type="NCBI Taxonomy" id="1236550"/>
    <lineage>
        <taxon>Bacteria</taxon>
        <taxon>Bacillati</taxon>
        <taxon>Actinomycetota</taxon>
        <taxon>Actinomycetes</taxon>
        <taxon>Micrococcales</taxon>
        <taxon>Micrococcaceae</taxon>
        <taxon>Kocuria</taxon>
    </lineage>
</organism>
<dbReference type="InterPro" id="IPR045823">
    <property type="entry name" value="TetR_C_32"/>
</dbReference>
<evidence type="ECO:0000256" key="3">
    <source>
        <dbReference type="SAM" id="MobiDB-lite"/>
    </source>
</evidence>
<dbReference type="AlphaFoldDB" id="M2YCQ1"/>
<name>M2YCQ1_9MICC</name>
<feature type="compositionally biased region" description="Polar residues" evidence="3">
    <location>
        <begin position="230"/>
        <end position="240"/>
    </location>
</feature>
<dbReference type="Gene3D" id="1.10.357.10">
    <property type="entry name" value="Tetracycline Repressor, domain 2"/>
    <property type="match status" value="1"/>
</dbReference>
<gene>
    <name evidence="5" type="ORF">C884_00591</name>
</gene>
<dbReference type="PANTHER" id="PTHR30055:SF160">
    <property type="entry name" value="TRANSCRIPTIONAL REGULATORY PROTEIN (PROBABLY ASNC-FAMILY)-RELATED"/>
    <property type="match status" value="1"/>
</dbReference>
<dbReference type="GO" id="GO:0000976">
    <property type="term" value="F:transcription cis-regulatory region binding"/>
    <property type="evidence" value="ECO:0007669"/>
    <property type="project" value="TreeGrafter"/>
</dbReference>
<feature type="region of interest" description="Disordered" evidence="3">
    <location>
        <begin position="218"/>
        <end position="240"/>
    </location>
</feature>
<dbReference type="GO" id="GO:0003700">
    <property type="term" value="F:DNA-binding transcription factor activity"/>
    <property type="evidence" value="ECO:0007669"/>
    <property type="project" value="TreeGrafter"/>
</dbReference>
<dbReference type="Proteomes" id="UP000009877">
    <property type="component" value="Unassembled WGS sequence"/>
</dbReference>
<dbReference type="InterPro" id="IPR050109">
    <property type="entry name" value="HTH-type_TetR-like_transc_reg"/>
</dbReference>
<reference evidence="5 6" key="1">
    <citation type="journal article" date="2014" name="Genome Announc.">
        <title>Draft Genome Sequence of Kocuria palustris PEL.</title>
        <authorList>
            <person name="Sharma G."/>
            <person name="Khatri I."/>
            <person name="Subramanian S."/>
        </authorList>
    </citation>
    <scope>NUCLEOTIDE SEQUENCE [LARGE SCALE GENOMIC DNA]</scope>
    <source>
        <strain evidence="5 6">PEL</strain>
    </source>
</reference>
<evidence type="ECO:0000256" key="1">
    <source>
        <dbReference type="ARBA" id="ARBA00023125"/>
    </source>
</evidence>
<dbReference type="Pfam" id="PF19344">
    <property type="entry name" value="TetR_C_32"/>
    <property type="match status" value="1"/>
</dbReference>
<feature type="domain" description="HTH tetR-type" evidence="4">
    <location>
        <begin position="33"/>
        <end position="92"/>
    </location>
</feature>
<dbReference type="EMBL" id="ANHZ02000016">
    <property type="protein sequence ID" value="EME36300.1"/>
    <property type="molecule type" value="Genomic_DNA"/>
</dbReference>
<dbReference type="PROSITE" id="PS50977">
    <property type="entry name" value="HTH_TETR_2"/>
    <property type="match status" value="1"/>
</dbReference>
<protein>
    <submittedName>
        <fullName evidence="5">Transcriptional regulator, TetR family</fullName>
    </submittedName>
</protein>
<feature type="region of interest" description="Disordered" evidence="3">
    <location>
        <begin position="1"/>
        <end position="28"/>
    </location>
</feature>
<dbReference type="STRING" id="71999.KPaMU14_08895"/>
<proteinExistence type="predicted"/>
<evidence type="ECO:0000313" key="5">
    <source>
        <dbReference type="EMBL" id="EME36300.1"/>
    </source>
</evidence>
<evidence type="ECO:0000313" key="6">
    <source>
        <dbReference type="Proteomes" id="UP000009877"/>
    </source>
</evidence>
<dbReference type="InterPro" id="IPR001647">
    <property type="entry name" value="HTH_TetR"/>
</dbReference>
<feature type="DNA-binding region" description="H-T-H motif" evidence="2">
    <location>
        <begin position="55"/>
        <end position="74"/>
    </location>
</feature>
<feature type="compositionally biased region" description="Basic and acidic residues" evidence="3">
    <location>
        <begin position="1"/>
        <end position="11"/>
    </location>
</feature>
<dbReference type="Pfam" id="PF00440">
    <property type="entry name" value="TetR_N"/>
    <property type="match status" value="1"/>
</dbReference>
<comment type="caution">
    <text evidence="5">The sequence shown here is derived from an EMBL/GenBank/DDBJ whole genome shotgun (WGS) entry which is preliminary data.</text>
</comment>
<dbReference type="SUPFAM" id="SSF46689">
    <property type="entry name" value="Homeodomain-like"/>
    <property type="match status" value="1"/>
</dbReference>